<proteinExistence type="predicted"/>
<dbReference type="SMART" id="SM00325">
    <property type="entry name" value="RhoGEF"/>
    <property type="match status" value="1"/>
</dbReference>
<reference evidence="2" key="1">
    <citation type="submission" date="2021-02" db="EMBL/GenBank/DDBJ databases">
        <authorList>
            <person name="Nowell W R."/>
        </authorList>
    </citation>
    <scope>NUCLEOTIDE SEQUENCE</scope>
</reference>
<dbReference type="PROSITE" id="PS50010">
    <property type="entry name" value="DH_2"/>
    <property type="match status" value="1"/>
</dbReference>
<gene>
    <name evidence="2" type="ORF">GPM918_LOCUS7878</name>
    <name evidence="3" type="ORF">SRO942_LOCUS7878</name>
</gene>
<dbReference type="EMBL" id="CAJOBC010001320">
    <property type="protein sequence ID" value="CAF3671477.1"/>
    <property type="molecule type" value="Genomic_DNA"/>
</dbReference>
<feature type="non-terminal residue" evidence="2">
    <location>
        <position position="501"/>
    </location>
</feature>
<feature type="domain" description="DH" evidence="1">
    <location>
        <begin position="67"/>
        <end position="258"/>
    </location>
</feature>
<dbReference type="AlphaFoldDB" id="A0A813YM63"/>
<dbReference type="InterPro" id="IPR043537">
    <property type="entry name" value="Tiam1/Tiam2/Sif"/>
</dbReference>
<evidence type="ECO:0000259" key="1">
    <source>
        <dbReference type="PROSITE" id="PS50010"/>
    </source>
</evidence>
<dbReference type="InterPro" id="IPR000219">
    <property type="entry name" value="DH_dom"/>
</dbReference>
<dbReference type="Gene3D" id="2.30.29.30">
    <property type="entry name" value="Pleckstrin-homology domain (PH domain)/Phosphotyrosine-binding domain (PTB)"/>
    <property type="match status" value="1"/>
</dbReference>
<evidence type="ECO:0000313" key="3">
    <source>
        <dbReference type="EMBL" id="CAF3671477.1"/>
    </source>
</evidence>
<sequence>NSDQDEYNKCCENQNQFQHTSSPPVDLLLKNVEEVSRFCRPIYNEQLISEQTSTNEPRIKALSNVQRLRKVVFELLQTERNYVQDMERLIERYIGPLRDESLLPSDPIESLYISVKSITQLQVKFLKCLENSVPTDVLAYNALNEFQDILLSISDIFLSYANHFKMYSTFCAMHLRINRLLENEQNPKLKAFFDARNPRHQHSSSFESYLIKPVQRILKYPLLLKQMLSYTDINSIENIKLSKAVDTMNDVAQYMNDMQTIYEEYGQYFEQIMKRYSDEHKMTLQLALPDLLAYGALEWINIDDFIQQKIKHQLETLCFIFRNGIILLCREINKNKKKSMDQWVKTDRFTYFMPIKQIQIVDMRSIKYTNDLLFTWELIHLNRVHFILANRTKEEKETFINTINNCIRHCTYFSSTSSIRWRKIYKSPLNNRNSDVLLPASTKITIDKNMPLSKSCHTLVTSFDCQNDESKSPSPIWKRRNDNRKAYRTKFIRNSTNATDC</sequence>
<evidence type="ECO:0000313" key="2">
    <source>
        <dbReference type="EMBL" id="CAF0886274.1"/>
    </source>
</evidence>
<dbReference type="Pfam" id="PF00621">
    <property type="entry name" value="RhoGEF"/>
    <property type="match status" value="1"/>
</dbReference>
<dbReference type="OrthoDB" id="1594986at2759"/>
<dbReference type="InterPro" id="IPR035899">
    <property type="entry name" value="DBL_dom_sf"/>
</dbReference>
<keyword evidence="4" id="KW-1185">Reference proteome</keyword>
<dbReference type="Proteomes" id="UP000663829">
    <property type="component" value="Unassembled WGS sequence"/>
</dbReference>
<protein>
    <recommendedName>
        <fullName evidence="1">DH domain-containing protein</fullName>
    </recommendedName>
</protein>
<dbReference type="Proteomes" id="UP000681722">
    <property type="component" value="Unassembled WGS sequence"/>
</dbReference>
<dbReference type="InterPro" id="IPR011993">
    <property type="entry name" value="PH-like_dom_sf"/>
</dbReference>
<dbReference type="SUPFAM" id="SSF48065">
    <property type="entry name" value="DBL homology domain (DH-domain)"/>
    <property type="match status" value="1"/>
</dbReference>
<dbReference type="Gene3D" id="1.20.900.10">
    <property type="entry name" value="Dbl homology (DH) domain"/>
    <property type="match status" value="1"/>
</dbReference>
<organism evidence="2 4">
    <name type="scientific">Didymodactylos carnosus</name>
    <dbReference type="NCBI Taxonomy" id="1234261"/>
    <lineage>
        <taxon>Eukaryota</taxon>
        <taxon>Metazoa</taxon>
        <taxon>Spiralia</taxon>
        <taxon>Gnathifera</taxon>
        <taxon>Rotifera</taxon>
        <taxon>Eurotatoria</taxon>
        <taxon>Bdelloidea</taxon>
        <taxon>Philodinida</taxon>
        <taxon>Philodinidae</taxon>
        <taxon>Didymodactylos</taxon>
    </lineage>
</organism>
<accession>A0A813YM63</accession>
<dbReference type="Pfam" id="PF23014">
    <property type="entry name" value="PH_Tiam1"/>
    <property type="match status" value="1"/>
</dbReference>
<dbReference type="SMART" id="SM00233">
    <property type="entry name" value="PH"/>
    <property type="match status" value="1"/>
</dbReference>
<dbReference type="GO" id="GO:0007264">
    <property type="term" value="P:small GTPase-mediated signal transduction"/>
    <property type="evidence" value="ECO:0007669"/>
    <property type="project" value="InterPro"/>
</dbReference>
<comment type="caution">
    <text evidence="2">The sequence shown here is derived from an EMBL/GenBank/DDBJ whole genome shotgun (WGS) entry which is preliminary data.</text>
</comment>
<dbReference type="InterPro" id="IPR001849">
    <property type="entry name" value="PH_domain"/>
</dbReference>
<evidence type="ECO:0000313" key="4">
    <source>
        <dbReference type="Proteomes" id="UP000663829"/>
    </source>
</evidence>
<name>A0A813YM63_9BILA</name>
<dbReference type="CDD" id="cd00160">
    <property type="entry name" value="RhoGEF"/>
    <property type="match status" value="1"/>
</dbReference>
<dbReference type="PANTHER" id="PTHR46001:SF3">
    <property type="entry name" value="PROTEIN STILL LIFE, ISOFORM SIF TYPE 1"/>
    <property type="match status" value="1"/>
</dbReference>
<dbReference type="SUPFAM" id="SSF50729">
    <property type="entry name" value="PH domain-like"/>
    <property type="match status" value="1"/>
</dbReference>
<dbReference type="GO" id="GO:0005085">
    <property type="term" value="F:guanyl-nucleotide exchange factor activity"/>
    <property type="evidence" value="ECO:0007669"/>
    <property type="project" value="InterPro"/>
</dbReference>
<dbReference type="EMBL" id="CAJNOQ010001320">
    <property type="protein sequence ID" value="CAF0886274.1"/>
    <property type="molecule type" value="Genomic_DNA"/>
</dbReference>
<dbReference type="InterPro" id="IPR055230">
    <property type="entry name" value="PH_Tiam1/2"/>
</dbReference>
<dbReference type="PANTHER" id="PTHR46001">
    <property type="entry name" value="TIAM (MAMMALIAN TUMOR INVASION AND METASTASIS FACTOR) HOMOLOG"/>
    <property type="match status" value="1"/>
</dbReference>